<organism evidence="1 2">
    <name type="scientific">Rhodopseudomonas palustris</name>
    <dbReference type="NCBI Taxonomy" id="1076"/>
    <lineage>
        <taxon>Bacteria</taxon>
        <taxon>Pseudomonadati</taxon>
        <taxon>Pseudomonadota</taxon>
        <taxon>Alphaproteobacteria</taxon>
        <taxon>Hyphomicrobiales</taxon>
        <taxon>Nitrobacteraceae</taxon>
        <taxon>Rhodopseudomonas</taxon>
    </lineage>
</organism>
<name>A0A933S375_RHOPL</name>
<accession>A0A933S375</accession>
<proteinExistence type="predicted"/>
<dbReference type="AlphaFoldDB" id="A0A933S375"/>
<comment type="caution">
    <text evidence="1">The sequence shown here is derived from an EMBL/GenBank/DDBJ whole genome shotgun (WGS) entry which is preliminary data.</text>
</comment>
<sequence length="128" mass="13789">MPSPDLAEAWCNGLSNVPFGVNVNAEPLSGSLVPLTVLLLSMRDDDGNVGRTACQGRRPSGDVPDCSDRDDDIGETCANSLIDARQSVSLLLRCYAILNRGRLLILSGFCQDRAGVRRVCWSRILGVL</sequence>
<dbReference type="EMBL" id="JACRJB010000074">
    <property type="protein sequence ID" value="MBI5132924.1"/>
    <property type="molecule type" value="Genomic_DNA"/>
</dbReference>
<evidence type="ECO:0000313" key="2">
    <source>
        <dbReference type="Proteomes" id="UP000782519"/>
    </source>
</evidence>
<evidence type="ECO:0000313" key="1">
    <source>
        <dbReference type="EMBL" id="MBI5132924.1"/>
    </source>
</evidence>
<reference evidence="1" key="1">
    <citation type="submission" date="2020-07" db="EMBL/GenBank/DDBJ databases">
        <title>Huge and variable diversity of episymbiotic CPR bacteria and DPANN archaea in groundwater ecosystems.</title>
        <authorList>
            <person name="He C.Y."/>
            <person name="Keren R."/>
            <person name="Whittaker M."/>
            <person name="Farag I.F."/>
            <person name="Doudna J."/>
            <person name="Cate J.H.D."/>
            <person name="Banfield J.F."/>
        </authorList>
    </citation>
    <scope>NUCLEOTIDE SEQUENCE</scope>
    <source>
        <strain evidence="1">NC_groundwater_1818_Pr3_B-0.1um_66_35</strain>
    </source>
</reference>
<protein>
    <submittedName>
        <fullName evidence="1">Uncharacterized protein</fullName>
    </submittedName>
</protein>
<gene>
    <name evidence="1" type="ORF">HZA66_26085</name>
</gene>
<dbReference type="Proteomes" id="UP000782519">
    <property type="component" value="Unassembled WGS sequence"/>
</dbReference>